<dbReference type="PANTHER" id="PTHR44757:SF2">
    <property type="entry name" value="BIOFILM ARCHITECTURE MAINTENANCE PROTEIN MBAA"/>
    <property type="match status" value="1"/>
</dbReference>
<dbReference type="Pfam" id="PF21623">
    <property type="entry name" value="HK_sensor_dom_bact"/>
    <property type="match status" value="1"/>
</dbReference>
<dbReference type="InterPro" id="IPR000014">
    <property type="entry name" value="PAS"/>
</dbReference>
<organism evidence="9 10">
    <name type="scientific">Methylomonas koyamae</name>
    <dbReference type="NCBI Taxonomy" id="702114"/>
    <lineage>
        <taxon>Bacteria</taxon>
        <taxon>Pseudomonadati</taxon>
        <taxon>Pseudomonadota</taxon>
        <taxon>Gammaproteobacteria</taxon>
        <taxon>Methylococcales</taxon>
        <taxon>Methylococcaceae</taxon>
        <taxon>Methylomonas</taxon>
    </lineage>
</organism>
<dbReference type="InterPro" id="IPR043128">
    <property type="entry name" value="Rev_trsase/Diguanyl_cyclase"/>
</dbReference>
<evidence type="ECO:0000256" key="4">
    <source>
        <dbReference type="ARBA" id="ARBA00022679"/>
    </source>
</evidence>
<dbReference type="InterPro" id="IPR048760">
    <property type="entry name" value="VP0354-like_sensor_dom"/>
</dbReference>
<dbReference type="InterPro" id="IPR029016">
    <property type="entry name" value="GAF-like_dom_sf"/>
</dbReference>
<dbReference type="Gene3D" id="3.30.70.270">
    <property type="match status" value="1"/>
</dbReference>
<sequence>MRASVGIKLGFWLALLGTASTGLTGYYVYDRSRQLLVGAAQAQLLSTVQGLSHRFGDALATTAKDAKTLANLSLCRQIALAKPGSEPAAAKAQLADLFSALLKSHPEYSQVRLIHAQRYGKELVRVDRDRDRDSVQIVADAQLQEKNHFPYVFETLSLPATEEIYVSEINLNQELGAHQGFGKPTVRVAVPIGSAPDGYIALVVVNVDLDGLFTLIAGKLPAGIRLLLSNGSGDYLIHPDQAKTFGFERGRRFVIQDDIPEVGEVLYGKRTSAVFATGTEQTLAASSLAAFAKLPLGPQNRRFALLGVYTPLAEVLAGSHTLGWKVVEITAIFSLLASAISLVLARILAKPLNQMTQAVSRFQLGQPLDAAPTGRRDEIGYLANSFVSMTQQLNAQVAELYASEAKLHAILDNAPVGIWLIGMDRRFAFANKTFCSHLGLPEKQVVAYPNLAELLGEELAARFSVADQACLNGSDPVHQALERVKFADGKRRVLQITRTRLQDINGKPVGVIGIAMDISDRQHAADRERAHNHVLELVAKGAPLAGTLDAVVLAVETQNPDLLCSILLLDEQGKRLHIAAAPHLPDLADSALDGLPVEIGAGNHASAAYCAERTIVEDIQQHPYWAPFKELAAQAGLGACWSEPIRDASGKLLGCLAIYQHKPAAPSADDLLAIEQAANLAGIAVERSRSTEALQLASLVYQNSSEAMAVMDADCAIITVNPAFTELTGYTLAEVAGQSHAILNSNRQSEQFYQAMLHAIGSSGHWKGELWNRRKNGEIFAELLTINTIFNADGSPHRRVAMFSDITQKKQSEELIWTQANFDPLTGLPNRRMFHDRLDQETKKCQRSGLPLALIFIDLDRFKEINDTLGHDMGDMLLKDAALRLGRCVRESDTVARLGGDEFTMILPELDDIASAERVAQSILRTLAEPFQLKNKVAYLSASVGITLYPQDAEKIDALIKNADQAMYAAKHQGRNRYCYFTPAMHAAAHKRMLIAGDLRSALASGQFRLYYQPIVELASGKIMKAEALLRWHHPERGPINPAEFIPIAEDNGLIVDIGNWVFEQAARQARRWREHYHPEFQISINKSPAQFYGSQSHDAWLDYLQELELAGQGLIVEITEGLLLDASNVVRNSLQAFRDAGMQISLDDFGTGYSALAYLKKFDIDYLKIDRSFVANLAPDSSDMALCEAIIVMAHKLGMQVIAEGLETENQHRLLLESGCDFGQGYHFSRPLPAEDFERFLSAAERPY</sequence>
<dbReference type="SUPFAM" id="SSF141868">
    <property type="entry name" value="EAL domain-like"/>
    <property type="match status" value="1"/>
</dbReference>
<comment type="cofactor">
    <cofactor evidence="1">
        <name>Mg(2+)</name>
        <dbReference type="ChEBI" id="CHEBI:18420"/>
    </cofactor>
</comment>
<name>A0A291IFM5_9GAMM</name>
<dbReference type="InterPro" id="IPR000160">
    <property type="entry name" value="GGDEF_dom"/>
</dbReference>
<dbReference type="CDD" id="cd01948">
    <property type="entry name" value="EAL"/>
    <property type="match status" value="1"/>
</dbReference>
<dbReference type="InterPro" id="IPR003018">
    <property type="entry name" value="GAF"/>
</dbReference>
<dbReference type="Pfam" id="PF00990">
    <property type="entry name" value="GGDEF"/>
    <property type="match status" value="1"/>
</dbReference>
<dbReference type="InterPro" id="IPR001633">
    <property type="entry name" value="EAL_dom"/>
</dbReference>
<evidence type="ECO:0000256" key="3">
    <source>
        <dbReference type="ARBA" id="ARBA00022553"/>
    </source>
</evidence>
<dbReference type="SUPFAM" id="SSF158472">
    <property type="entry name" value="HAMP domain-like"/>
    <property type="match status" value="1"/>
</dbReference>
<evidence type="ECO:0000256" key="1">
    <source>
        <dbReference type="ARBA" id="ARBA00001946"/>
    </source>
</evidence>
<dbReference type="GO" id="GO:0005524">
    <property type="term" value="F:ATP binding"/>
    <property type="evidence" value="ECO:0007669"/>
    <property type="project" value="UniProtKB-KW"/>
</dbReference>
<keyword evidence="7" id="KW-0067">ATP-binding</keyword>
<dbReference type="Pfam" id="PF13426">
    <property type="entry name" value="PAS_9"/>
    <property type="match status" value="1"/>
</dbReference>
<evidence type="ECO:0000256" key="6">
    <source>
        <dbReference type="ARBA" id="ARBA00022777"/>
    </source>
</evidence>
<keyword evidence="4" id="KW-0808">Transferase</keyword>
<comment type="subcellular location">
    <subcellularLocation>
        <location evidence="2">Membrane</location>
    </subcellularLocation>
</comment>
<dbReference type="Pfam" id="PF00563">
    <property type="entry name" value="EAL"/>
    <property type="match status" value="1"/>
</dbReference>
<proteinExistence type="predicted"/>
<dbReference type="PANTHER" id="PTHR44757">
    <property type="entry name" value="DIGUANYLATE CYCLASE DGCP"/>
    <property type="match status" value="1"/>
</dbReference>
<dbReference type="EMBL" id="LUUL01000034">
    <property type="protein sequence ID" value="OAI29503.1"/>
    <property type="molecule type" value="Genomic_DNA"/>
</dbReference>
<comment type="caution">
    <text evidence="9">The sequence shown here is derived from an EMBL/GenBank/DDBJ whole genome shotgun (WGS) entry which is preliminary data.</text>
</comment>
<keyword evidence="8" id="KW-0902">Two-component regulatory system</keyword>
<dbReference type="GO" id="GO:0016020">
    <property type="term" value="C:membrane"/>
    <property type="evidence" value="ECO:0007669"/>
    <property type="project" value="UniProtKB-SubCell"/>
</dbReference>
<dbReference type="SUPFAM" id="SSF103190">
    <property type="entry name" value="Sensory domain-like"/>
    <property type="match status" value="1"/>
</dbReference>
<dbReference type="InterPro" id="IPR029151">
    <property type="entry name" value="Sensor-like_sf"/>
</dbReference>
<dbReference type="CDD" id="cd01949">
    <property type="entry name" value="GGDEF"/>
    <property type="match status" value="1"/>
</dbReference>
<dbReference type="InterPro" id="IPR000700">
    <property type="entry name" value="PAS-assoc_C"/>
</dbReference>
<dbReference type="SMART" id="SM00267">
    <property type="entry name" value="GGDEF"/>
    <property type="match status" value="1"/>
</dbReference>
<evidence type="ECO:0000256" key="8">
    <source>
        <dbReference type="ARBA" id="ARBA00023012"/>
    </source>
</evidence>
<dbReference type="Pfam" id="PF08448">
    <property type="entry name" value="PAS_4"/>
    <property type="match status" value="1"/>
</dbReference>
<evidence type="ECO:0000256" key="2">
    <source>
        <dbReference type="ARBA" id="ARBA00004370"/>
    </source>
</evidence>
<dbReference type="SMART" id="SM00065">
    <property type="entry name" value="GAF"/>
    <property type="match status" value="1"/>
</dbReference>
<dbReference type="SMART" id="SM00052">
    <property type="entry name" value="EAL"/>
    <property type="match status" value="1"/>
</dbReference>
<dbReference type="SMART" id="SM00086">
    <property type="entry name" value="PAC"/>
    <property type="match status" value="2"/>
</dbReference>
<dbReference type="InterPro" id="IPR035919">
    <property type="entry name" value="EAL_sf"/>
</dbReference>
<dbReference type="KEGG" id="mko:MKLM6_0785"/>
<dbReference type="PROSITE" id="PS50112">
    <property type="entry name" value="PAS"/>
    <property type="match status" value="2"/>
</dbReference>
<dbReference type="SMART" id="SM00304">
    <property type="entry name" value="HAMP"/>
    <property type="match status" value="1"/>
</dbReference>
<dbReference type="PROSITE" id="PS50885">
    <property type="entry name" value="HAMP"/>
    <property type="match status" value="1"/>
</dbReference>
<dbReference type="InterPro" id="IPR035965">
    <property type="entry name" value="PAS-like_dom_sf"/>
</dbReference>
<dbReference type="InterPro" id="IPR001610">
    <property type="entry name" value="PAC"/>
</dbReference>
<evidence type="ECO:0000256" key="5">
    <source>
        <dbReference type="ARBA" id="ARBA00022741"/>
    </source>
</evidence>
<keyword evidence="6" id="KW-0418">Kinase</keyword>
<dbReference type="Gene3D" id="3.20.20.450">
    <property type="entry name" value="EAL domain"/>
    <property type="match status" value="1"/>
</dbReference>
<gene>
    <name evidence="9" type="ORF">A1356_03995</name>
</gene>
<dbReference type="Proteomes" id="UP000077734">
    <property type="component" value="Unassembled WGS sequence"/>
</dbReference>
<dbReference type="Gene3D" id="6.10.340.10">
    <property type="match status" value="1"/>
</dbReference>
<dbReference type="SMART" id="SM00091">
    <property type="entry name" value="PAS"/>
    <property type="match status" value="2"/>
</dbReference>
<dbReference type="PROSITE" id="PS50887">
    <property type="entry name" value="GGDEF"/>
    <property type="match status" value="1"/>
</dbReference>
<evidence type="ECO:0000313" key="9">
    <source>
        <dbReference type="EMBL" id="OAI29503.1"/>
    </source>
</evidence>
<protein>
    <submittedName>
        <fullName evidence="9">Uncharacterized protein</fullName>
    </submittedName>
</protein>
<dbReference type="GO" id="GO:0000160">
    <property type="term" value="P:phosphorelay signal transduction system"/>
    <property type="evidence" value="ECO:0007669"/>
    <property type="project" value="UniProtKB-KW"/>
</dbReference>
<dbReference type="PROSITE" id="PS50883">
    <property type="entry name" value="EAL"/>
    <property type="match status" value="1"/>
</dbReference>
<dbReference type="NCBIfam" id="TIGR00254">
    <property type="entry name" value="GGDEF"/>
    <property type="match status" value="1"/>
</dbReference>
<keyword evidence="10" id="KW-1185">Reference proteome</keyword>
<dbReference type="InterPro" id="IPR013656">
    <property type="entry name" value="PAS_4"/>
</dbReference>
<dbReference type="Gene3D" id="3.30.450.40">
    <property type="match status" value="1"/>
</dbReference>
<dbReference type="SUPFAM" id="SSF55781">
    <property type="entry name" value="GAF domain-like"/>
    <property type="match status" value="1"/>
</dbReference>
<dbReference type="Gene3D" id="3.30.450.20">
    <property type="entry name" value="PAS domain"/>
    <property type="match status" value="3"/>
</dbReference>
<dbReference type="FunFam" id="3.30.70.270:FF:000001">
    <property type="entry name" value="Diguanylate cyclase domain protein"/>
    <property type="match status" value="1"/>
</dbReference>
<dbReference type="SUPFAM" id="SSF55073">
    <property type="entry name" value="Nucleotide cyclase"/>
    <property type="match status" value="1"/>
</dbReference>
<reference evidence="9 10" key="1">
    <citation type="submission" date="2016-03" db="EMBL/GenBank/DDBJ databases">
        <authorList>
            <person name="Heylen K."/>
            <person name="De Vos P."/>
            <person name="Vekeman B."/>
        </authorList>
    </citation>
    <scope>NUCLEOTIDE SEQUENCE [LARGE SCALE GENOMIC DNA]</scope>
    <source>
        <strain evidence="9 10">R-49807</strain>
    </source>
</reference>
<dbReference type="Pfam" id="PF13185">
    <property type="entry name" value="GAF_2"/>
    <property type="match status" value="1"/>
</dbReference>
<dbReference type="Pfam" id="PF00672">
    <property type="entry name" value="HAMP"/>
    <property type="match status" value="1"/>
</dbReference>
<dbReference type="AlphaFoldDB" id="A0A291IFM5"/>
<dbReference type="SUPFAM" id="SSF55785">
    <property type="entry name" value="PYP-like sensor domain (PAS domain)"/>
    <property type="match status" value="2"/>
</dbReference>
<keyword evidence="5" id="KW-0547">Nucleotide-binding</keyword>
<dbReference type="CDD" id="cd00130">
    <property type="entry name" value="PAS"/>
    <property type="match status" value="2"/>
</dbReference>
<evidence type="ECO:0000256" key="7">
    <source>
        <dbReference type="ARBA" id="ARBA00022840"/>
    </source>
</evidence>
<dbReference type="PROSITE" id="PS50113">
    <property type="entry name" value="PAC"/>
    <property type="match status" value="2"/>
</dbReference>
<dbReference type="CDD" id="cd06225">
    <property type="entry name" value="HAMP"/>
    <property type="match status" value="1"/>
</dbReference>
<dbReference type="InterPro" id="IPR003660">
    <property type="entry name" value="HAMP_dom"/>
</dbReference>
<dbReference type="InterPro" id="IPR052155">
    <property type="entry name" value="Biofilm_reg_signaling"/>
</dbReference>
<accession>A0A291IFM5</accession>
<dbReference type="NCBIfam" id="TIGR00229">
    <property type="entry name" value="sensory_box"/>
    <property type="match status" value="2"/>
</dbReference>
<keyword evidence="3" id="KW-0597">Phosphoprotein</keyword>
<dbReference type="InterPro" id="IPR029787">
    <property type="entry name" value="Nucleotide_cyclase"/>
</dbReference>
<dbReference type="GO" id="GO:0016301">
    <property type="term" value="F:kinase activity"/>
    <property type="evidence" value="ECO:0007669"/>
    <property type="project" value="UniProtKB-KW"/>
</dbReference>
<evidence type="ECO:0000313" key="10">
    <source>
        <dbReference type="Proteomes" id="UP000077734"/>
    </source>
</evidence>